<gene>
    <name evidence="1" type="ORF">LEP1GSC037_1513</name>
</gene>
<reference evidence="1 2" key="1">
    <citation type="submission" date="2013-01" db="EMBL/GenBank/DDBJ databases">
        <authorList>
            <person name="Harkins D.M."/>
            <person name="Durkin A.S."/>
            <person name="Brinkac L.M."/>
            <person name="Haft D.H."/>
            <person name="Selengut J.D."/>
            <person name="Sanka R."/>
            <person name="DePew J."/>
            <person name="Purushe J."/>
            <person name="Hospenthal D.R."/>
            <person name="Murray C.K."/>
            <person name="Pimentel G."/>
            <person name="Wasfy M."/>
            <person name="Parker T."/>
            <person name="Miller R.S."/>
            <person name="Vinetz J.M."/>
            <person name="Sutton G.G."/>
            <person name="Nierman W.C."/>
            <person name="Fouts D.E."/>
        </authorList>
    </citation>
    <scope>NUCLEOTIDE SEQUENCE [LARGE SCALE GENOMIC DNA]</scope>
    <source>
        <strain evidence="1 2">2006001854</strain>
    </source>
</reference>
<accession>M6GC72</accession>
<dbReference type="EMBL" id="AFLW02000201">
    <property type="protein sequence ID" value="EMM80154.1"/>
    <property type="molecule type" value="Genomic_DNA"/>
</dbReference>
<organism evidence="1 2">
    <name type="scientific">Leptospira interrogans str. 2006001854</name>
    <dbReference type="NCBI Taxonomy" id="1001590"/>
    <lineage>
        <taxon>Bacteria</taxon>
        <taxon>Pseudomonadati</taxon>
        <taxon>Spirochaetota</taxon>
        <taxon>Spirochaetia</taxon>
        <taxon>Leptospirales</taxon>
        <taxon>Leptospiraceae</taxon>
        <taxon>Leptospira</taxon>
    </lineage>
</organism>
<protein>
    <submittedName>
        <fullName evidence="1">Uncharacterized protein</fullName>
    </submittedName>
</protein>
<sequence>MEKENDRREYSVLWPLIRYARSKEETAYRFFPIFTHRETAERLETKSIFYYRYKEKTELTKLLLFMEFYFHFTRLPRKFLQKKILDPFLVIIL</sequence>
<proteinExistence type="predicted"/>
<dbReference type="Proteomes" id="UP000012128">
    <property type="component" value="Unassembled WGS sequence"/>
</dbReference>
<name>M6GC72_LEPIR</name>
<evidence type="ECO:0000313" key="2">
    <source>
        <dbReference type="Proteomes" id="UP000012128"/>
    </source>
</evidence>
<dbReference type="AlphaFoldDB" id="M6GC72"/>
<evidence type="ECO:0000313" key="1">
    <source>
        <dbReference type="EMBL" id="EMM80154.1"/>
    </source>
</evidence>
<comment type="caution">
    <text evidence="1">The sequence shown here is derived from an EMBL/GenBank/DDBJ whole genome shotgun (WGS) entry which is preliminary data.</text>
</comment>